<evidence type="ECO:0000313" key="2">
    <source>
        <dbReference type="Proteomes" id="UP000828390"/>
    </source>
</evidence>
<keyword evidence="2" id="KW-1185">Reference proteome</keyword>
<accession>A0A9D3YFH7</accession>
<organism evidence="1 2">
    <name type="scientific">Dreissena polymorpha</name>
    <name type="common">Zebra mussel</name>
    <name type="synonym">Mytilus polymorpha</name>
    <dbReference type="NCBI Taxonomy" id="45954"/>
    <lineage>
        <taxon>Eukaryota</taxon>
        <taxon>Metazoa</taxon>
        <taxon>Spiralia</taxon>
        <taxon>Lophotrochozoa</taxon>
        <taxon>Mollusca</taxon>
        <taxon>Bivalvia</taxon>
        <taxon>Autobranchia</taxon>
        <taxon>Heteroconchia</taxon>
        <taxon>Euheterodonta</taxon>
        <taxon>Imparidentia</taxon>
        <taxon>Neoheterodontei</taxon>
        <taxon>Myida</taxon>
        <taxon>Dreissenoidea</taxon>
        <taxon>Dreissenidae</taxon>
        <taxon>Dreissena</taxon>
    </lineage>
</organism>
<reference evidence="1" key="2">
    <citation type="submission" date="2020-11" db="EMBL/GenBank/DDBJ databases">
        <authorList>
            <person name="McCartney M.A."/>
            <person name="Auch B."/>
            <person name="Kono T."/>
            <person name="Mallez S."/>
            <person name="Becker A."/>
            <person name="Gohl D.M."/>
            <person name="Silverstein K.A.T."/>
            <person name="Koren S."/>
            <person name="Bechman K.B."/>
            <person name="Herman A."/>
            <person name="Abrahante J.E."/>
            <person name="Garbe J."/>
        </authorList>
    </citation>
    <scope>NUCLEOTIDE SEQUENCE</scope>
    <source>
        <strain evidence="1">Duluth1</strain>
        <tissue evidence="1">Whole animal</tissue>
    </source>
</reference>
<dbReference type="AlphaFoldDB" id="A0A9D3YFH7"/>
<protein>
    <submittedName>
        <fullName evidence="1">Uncharacterized protein</fullName>
    </submittedName>
</protein>
<evidence type="ECO:0000313" key="1">
    <source>
        <dbReference type="EMBL" id="KAH3699742.1"/>
    </source>
</evidence>
<comment type="caution">
    <text evidence="1">The sequence shown here is derived from an EMBL/GenBank/DDBJ whole genome shotgun (WGS) entry which is preliminary data.</text>
</comment>
<name>A0A9D3YFH7_DREPO</name>
<dbReference type="EMBL" id="JAIWYP010000015">
    <property type="protein sequence ID" value="KAH3699742.1"/>
    <property type="molecule type" value="Genomic_DNA"/>
</dbReference>
<gene>
    <name evidence="1" type="ORF">DPMN_074704</name>
</gene>
<dbReference type="Proteomes" id="UP000828390">
    <property type="component" value="Unassembled WGS sequence"/>
</dbReference>
<reference evidence="1" key="1">
    <citation type="journal article" date="2019" name="bioRxiv">
        <title>The Genome of the Zebra Mussel, Dreissena polymorpha: A Resource for Invasive Species Research.</title>
        <authorList>
            <person name="McCartney M.A."/>
            <person name="Auch B."/>
            <person name="Kono T."/>
            <person name="Mallez S."/>
            <person name="Zhang Y."/>
            <person name="Obille A."/>
            <person name="Becker A."/>
            <person name="Abrahante J.E."/>
            <person name="Garbe J."/>
            <person name="Badalamenti J.P."/>
            <person name="Herman A."/>
            <person name="Mangelson H."/>
            <person name="Liachko I."/>
            <person name="Sullivan S."/>
            <person name="Sone E.D."/>
            <person name="Koren S."/>
            <person name="Silverstein K.A.T."/>
            <person name="Beckman K.B."/>
            <person name="Gohl D.M."/>
        </authorList>
    </citation>
    <scope>NUCLEOTIDE SEQUENCE</scope>
    <source>
        <strain evidence="1">Duluth1</strain>
        <tissue evidence="1">Whole animal</tissue>
    </source>
</reference>
<proteinExistence type="predicted"/>
<sequence>MLYWNRCGASIKTIWLCAFSDRSCQVAFLDGFCGCSVLANFSWWLLANARSLSTLWLISPVPNRPTVPDQFWYAPGPTLHSSRM</sequence>